<evidence type="ECO:0000256" key="1">
    <source>
        <dbReference type="ARBA" id="ARBA00004225"/>
    </source>
</evidence>
<dbReference type="PROSITE" id="PS50920">
    <property type="entry name" value="SOLCAR"/>
    <property type="match status" value="3"/>
</dbReference>
<evidence type="ECO:0000256" key="11">
    <source>
        <dbReference type="SAM" id="MobiDB-lite"/>
    </source>
</evidence>
<sequence length="353" mass="38584">MSANPAPSSSSSSSSSAPPSPLPPSFFPSPILDHASAGLLAGLLSTLLTHPLDLLRTRFQVSSAPIRPGGPGRVIWRELRRVKHDGGGWAALYRGLGPNAVGNLAGWGLYFMWYELMKRRIASRDPDSVHVSQSGAREGRLSPAGYLLASAQASALTAVLTNPLWVVRVRIFSSPPAAAPPFRTLRAGLHQIYSREGLRGLYRGSSFALVGVCNGALQFMAYEELKQLGFAWKRRRFERAARPWREGGEKLSNIEYIVMSAASKLVALATTYPYQVVRARLQVPDPPPPPVQLTYAQSGLRGFYRGLATNMIRVLPATCITFVVYENVAWAMRRWGRAGGVVWRWAEEGDGQG</sequence>
<keyword evidence="5" id="KW-0677">Repeat</keyword>
<evidence type="ECO:0000313" key="12">
    <source>
        <dbReference type="EMBL" id="KZT62132.1"/>
    </source>
</evidence>
<dbReference type="InterPro" id="IPR018108">
    <property type="entry name" value="MCP_transmembrane"/>
</dbReference>
<dbReference type="AlphaFoldDB" id="A0A165JQ84"/>
<dbReference type="Pfam" id="PF00153">
    <property type="entry name" value="Mito_carr"/>
    <property type="match status" value="3"/>
</dbReference>
<feature type="repeat" description="Solcar" evidence="9">
    <location>
        <begin position="29"/>
        <end position="120"/>
    </location>
</feature>
<evidence type="ECO:0000256" key="3">
    <source>
        <dbReference type="ARBA" id="ARBA00022448"/>
    </source>
</evidence>
<feature type="repeat" description="Solcar" evidence="9">
    <location>
        <begin position="141"/>
        <end position="228"/>
    </location>
</feature>
<gene>
    <name evidence="12" type="ORF">CALCODRAFT_522476</name>
</gene>
<evidence type="ECO:0000256" key="6">
    <source>
        <dbReference type="ARBA" id="ARBA00022989"/>
    </source>
</evidence>
<name>A0A165JQ84_9BASI</name>
<dbReference type="PANTHER" id="PTHR45683">
    <property type="entry name" value="MITOCHONDRIAL NICOTINAMIDE ADENINE DINUCLEOTIDE TRANSPORTER 1-RELATED-RELATED"/>
    <property type="match status" value="1"/>
</dbReference>
<dbReference type="InterPro" id="IPR023395">
    <property type="entry name" value="MCP_dom_sf"/>
</dbReference>
<keyword evidence="3 10" id="KW-0813">Transport</keyword>
<dbReference type="PRINTS" id="PR00926">
    <property type="entry name" value="MITOCARRIER"/>
</dbReference>
<dbReference type="FunCoup" id="A0A165JQ84">
    <property type="interactions" value="358"/>
</dbReference>
<keyword evidence="13" id="KW-1185">Reference proteome</keyword>
<dbReference type="Gene3D" id="1.50.40.10">
    <property type="entry name" value="Mitochondrial carrier domain"/>
    <property type="match status" value="2"/>
</dbReference>
<dbReference type="Proteomes" id="UP000076842">
    <property type="component" value="Unassembled WGS sequence"/>
</dbReference>
<comment type="subcellular location">
    <subcellularLocation>
        <location evidence="1">Mitochondrion membrane</location>
        <topology evidence="1">Multi-pass membrane protein</topology>
    </subcellularLocation>
</comment>
<dbReference type="GO" id="GO:0015215">
    <property type="term" value="F:nucleotide transmembrane transporter activity"/>
    <property type="evidence" value="ECO:0007669"/>
    <property type="project" value="UniProtKB-ARBA"/>
</dbReference>
<proteinExistence type="inferred from homology"/>
<comment type="similarity">
    <text evidence="2 10">Belongs to the mitochondrial carrier (TC 2.A.29) family.</text>
</comment>
<keyword evidence="6" id="KW-1133">Transmembrane helix</keyword>
<organism evidence="12 13">
    <name type="scientific">Calocera cornea HHB12733</name>
    <dbReference type="NCBI Taxonomy" id="1353952"/>
    <lineage>
        <taxon>Eukaryota</taxon>
        <taxon>Fungi</taxon>
        <taxon>Dikarya</taxon>
        <taxon>Basidiomycota</taxon>
        <taxon>Agaricomycotina</taxon>
        <taxon>Dacrymycetes</taxon>
        <taxon>Dacrymycetales</taxon>
        <taxon>Dacrymycetaceae</taxon>
        <taxon>Calocera</taxon>
    </lineage>
</organism>
<feature type="region of interest" description="Disordered" evidence="11">
    <location>
        <begin position="1"/>
        <end position="21"/>
    </location>
</feature>
<evidence type="ECO:0000256" key="5">
    <source>
        <dbReference type="ARBA" id="ARBA00022737"/>
    </source>
</evidence>
<feature type="repeat" description="Solcar" evidence="9">
    <location>
        <begin position="251"/>
        <end position="331"/>
    </location>
</feature>
<evidence type="ECO:0000256" key="9">
    <source>
        <dbReference type="PROSITE-ProRule" id="PRU00282"/>
    </source>
</evidence>
<evidence type="ECO:0000313" key="13">
    <source>
        <dbReference type="Proteomes" id="UP000076842"/>
    </source>
</evidence>
<evidence type="ECO:0000256" key="7">
    <source>
        <dbReference type="ARBA" id="ARBA00023128"/>
    </source>
</evidence>
<dbReference type="SUPFAM" id="SSF103506">
    <property type="entry name" value="Mitochondrial carrier"/>
    <property type="match status" value="1"/>
</dbReference>
<feature type="compositionally biased region" description="Low complexity" evidence="11">
    <location>
        <begin position="1"/>
        <end position="17"/>
    </location>
</feature>
<dbReference type="EMBL" id="KV423918">
    <property type="protein sequence ID" value="KZT62132.1"/>
    <property type="molecule type" value="Genomic_DNA"/>
</dbReference>
<dbReference type="OrthoDB" id="428293at2759"/>
<evidence type="ECO:0000256" key="10">
    <source>
        <dbReference type="RuleBase" id="RU000488"/>
    </source>
</evidence>
<dbReference type="InterPro" id="IPR044712">
    <property type="entry name" value="SLC25A32-like"/>
</dbReference>
<reference evidence="12 13" key="1">
    <citation type="journal article" date="2016" name="Mol. Biol. Evol.">
        <title>Comparative Genomics of Early-Diverging Mushroom-Forming Fungi Provides Insights into the Origins of Lignocellulose Decay Capabilities.</title>
        <authorList>
            <person name="Nagy L.G."/>
            <person name="Riley R."/>
            <person name="Tritt A."/>
            <person name="Adam C."/>
            <person name="Daum C."/>
            <person name="Floudas D."/>
            <person name="Sun H."/>
            <person name="Yadav J.S."/>
            <person name="Pangilinan J."/>
            <person name="Larsson K.H."/>
            <person name="Matsuura K."/>
            <person name="Barry K."/>
            <person name="Labutti K."/>
            <person name="Kuo R."/>
            <person name="Ohm R.A."/>
            <person name="Bhattacharya S.S."/>
            <person name="Shirouzu T."/>
            <person name="Yoshinaga Y."/>
            <person name="Martin F.M."/>
            <person name="Grigoriev I.V."/>
            <person name="Hibbett D.S."/>
        </authorList>
    </citation>
    <scope>NUCLEOTIDE SEQUENCE [LARGE SCALE GENOMIC DNA]</scope>
    <source>
        <strain evidence="12 13">HHB12733</strain>
    </source>
</reference>
<dbReference type="STRING" id="1353952.A0A165JQ84"/>
<keyword evidence="4 9" id="KW-0812">Transmembrane</keyword>
<protein>
    <submittedName>
        <fullName evidence="12">Mitochondrial carrier</fullName>
    </submittedName>
</protein>
<evidence type="ECO:0000256" key="4">
    <source>
        <dbReference type="ARBA" id="ARBA00022692"/>
    </source>
</evidence>
<evidence type="ECO:0000256" key="2">
    <source>
        <dbReference type="ARBA" id="ARBA00006375"/>
    </source>
</evidence>
<dbReference type="InterPro" id="IPR002067">
    <property type="entry name" value="MCP"/>
</dbReference>
<keyword evidence="8 9" id="KW-0472">Membrane</keyword>
<evidence type="ECO:0000256" key="8">
    <source>
        <dbReference type="ARBA" id="ARBA00023136"/>
    </source>
</evidence>
<accession>A0A165JQ84</accession>
<keyword evidence="7" id="KW-0496">Mitochondrion</keyword>
<dbReference type="InParanoid" id="A0A165JQ84"/>
<dbReference type="GO" id="GO:0031966">
    <property type="term" value="C:mitochondrial membrane"/>
    <property type="evidence" value="ECO:0007669"/>
    <property type="project" value="UniProtKB-SubCell"/>
</dbReference>